<dbReference type="InterPro" id="IPR036770">
    <property type="entry name" value="Ankyrin_rpt-contain_sf"/>
</dbReference>
<keyword evidence="1" id="KW-0040">ANK repeat</keyword>
<evidence type="ECO:0000313" key="4">
    <source>
        <dbReference type="EMBL" id="TNJ29802.1"/>
    </source>
</evidence>
<dbReference type="AlphaFoldDB" id="A0A4Z1SV88"/>
<protein>
    <submittedName>
        <fullName evidence="4">Ankyrin repeat protein 3</fullName>
    </submittedName>
</protein>
<dbReference type="SMART" id="SM00248">
    <property type="entry name" value="ANK"/>
    <property type="match status" value="5"/>
</dbReference>
<dbReference type="SUPFAM" id="SSF57997">
    <property type="entry name" value="Tropomyosin"/>
    <property type="match status" value="1"/>
</dbReference>
<dbReference type="PROSITE" id="PS50088">
    <property type="entry name" value="ANK_REPEAT"/>
    <property type="match status" value="1"/>
</dbReference>
<dbReference type="SUPFAM" id="SSF48403">
    <property type="entry name" value="Ankyrin repeat"/>
    <property type="match status" value="1"/>
</dbReference>
<comment type="caution">
    <text evidence="4">The sequence shown here is derived from an EMBL/GenBank/DDBJ whole genome shotgun (WGS) entry which is preliminary data.</text>
</comment>
<feature type="compositionally biased region" description="Polar residues" evidence="3">
    <location>
        <begin position="803"/>
        <end position="812"/>
    </location>
</feature>
<dbReference type="PROSITE" id="PS50297">
    <property type="entry name" value="ANK_REP_REGION"/>
    <property type="match status" value="1"/>
</dbReference>
<dbReference type="OrthoDB" id="194358at2759"/>
<gene>
    <name evidence="4" type="ORF">GMRT_11499</name>
</gene>
<dbReference type="Pfam" id="PF00023">
    <property type="entry name" value="Ank"/>
    <property type="match status" value="2"/>
</dbReference>
<feature type="repeat" description="ANK" evidence="1">
    <location>
        <begin position="60"/>
        <end position="92"/>
    </location>
</feature>
<feature type="region of interest" description="Disordered" evidence="3">
    <location>
        <begin position="752"/>
        <end position="812"/>
    </location>
</feature>
<keyword evidence="5" id="KW-1185">Reference proteome</keyword>
<dbReference type="PANTHER" id="PTHR24120:SF4">
    <property type="entry name" value="GH07239P"/>
    <property type="match status" value="1"/>
</dbReference>
<dbReference type="Gene3D" id="1.25.40.20">
    <property type="entry name" value="Ankyrin repeat-containing domain"/>
    <property type="match status" value="2"/>
</dbReference>
<dbReference type="InterPro" id="IPR002110">
    <property type="entry name" value="Ankyrin_rpt"/>
</dbReference>
<evidence type="ECO:0000256" key="3">
    <source>
        <dbReference type="SAM" id="MobiDB-lite"/>
    </source>
</evidence>
<dbReference type="VEuPathDB" id="GiardiaDB:GMRT_11499"/>
<evidence type="ECO:0000256" key="1">
    <source>
        <dbReference type="PROSITE-ProRule" id="PRU00023"/>
    </source>
</evidence>
<accession>A0A4Z1SV88</accession>
<feature type="coiled-coil region" evidence="2">
    <location>
        <begin position="304"/>
        <end position="723"/>
    </location>
</feature>
<proteinExistence type="predicted"/>
<evidence type="ECO:0000313" key="5">
    <source>
        <dbReference type="Proteomes" id="UP000315496"/>
    </source>
</evidence>
<reference evidence="4 5" key="1">
    <citation type="submission" date="2019-05" db="EMBL/GenBank/DDBJ databases">
        <title>The compact genome of Giardia muris reveals important steps in the evolution of intestinal protozoan parasites.</title>
        <authorList>
            <person name="Xu F."/>
            <person name="Jimenez-Gonzalez A."/>
            <person name="Einarsson E."/>
            <person name="Astvaldsson A."/>
            <person name="Peirasmaki D."/>
            <person name="Eckmann L."/>
            <person name="Andersson J.O."/>
            <person name="Svard S.G."/>
            <person name="Jerlstrom-Hultqvist J."/>
        </authorList>
    </citation>
    <scope>NUCLEOTIDE SEQUENCE [LARGE SCALE GENOMIC DNA]</scope>
    <source>
        <strain evidence="4 5">Roberts-Thomson</strain>
    </source>
</reference>
<dbReference type="PANTHER" id="PTHR24120">
    <property type="entry name" value="GH07239P"/>
    <property type="match status" value="1"/>
</dbReference>
<keyword evidence="2" id="KW-0175">Coiled coil</keyword>
<name>A0A4Z1SV88_GIAMU</name>
<dbReference type="EMBL" id="VDLU01000001">
    <property type="protein sequence ID" value="TNJ29802.1"/>
    <property type="molecule type" value="Genomic_DNA"/>
</dbReference>
<dbReference type="Pfam" id="PF12796">
    <property type="entry name" value="Ank_2"/>
    <property type="match status" value="1"/>
</dbReference>
<sequence length="812" mass="91699">MSSLIEAAKVGEVLEVQRLISQAGEKDSDGMTALMHAANNGHFHCVCLLLPHEAKLCTPQGLYALHFAADNGHTDIVRVLIGVEAQVQTNDHWTPLMLAALKGHHECVSLLSFCESRIQDANGATALMRAACHGHLTSVNALLVEARDQTIQRWGDYPIGMSALMLAARWNHPEIVSVLLPYEYDLCDEAGHTALWHAEHPLDITGNPLKGDYSRCRALLQEYESNPTPMHAFPISSQSSNFAMSPPPPLSPDIILSLQKRLESCVKERDEALLMADMGKERVRHLRQKILELTQSTEKTRARLDRVRSENSLLTQEKERLRKTQSNATKELQLLRQRTTEVDALRLENQGLLQRIRDLQDAIQTQKKEAQKNHLCLEAQNKRLTQERDETTKKLKEKEDTISELNGKHITLSDLIATTQTQLESERRKSAALEASINRLDASRNGLNAELSEAKAQQDTLSKMVDENGALVKQLKAKNAHLVQEKAGMQSQLNKKGAEAAQLTECLQRLQNEYDTLKNNMNVLENKHTDLEACHKTTTNMLSDLNGQTALLEQVVANEQKKSEGLRKKCNNLQKRYEADIKEHEDRYNVVIAKNDELERQLEDQKAQCNALKESESDLSTMCNSLNRRLENAAKELTAHKKVKDSQEKEINELKADAVRLKRELKTFEELQGQIDTLRTEKDTLQNTLAYKEAEAESLNKNLRERETKIANLKSDMHLLQRKMTLQRDLVTSPQAQLTAMLRGKPQEIFENKQHSPQACGQDDSDISVDEALSQSPLTLSHTKKPFQEPQLKMIKQEPAHNLSRSSFGPKD</sequence>
<evidence type="ECO:0000256" key="2">
    <source>
        <dbReference type="SAM" id="Coils"/>
    </source>
</evidence>
<dbReference type="Proteomes" id="UP000315496">
    <property type="component" value="Chromosome 1"/>
</dbReference>
<organism evidence="4 5">
    <name type="scientific">Giardia muris</name>
    <dbReference type="NCBI Taxonomy" id="5742"/>
    <lineage>
        <taxon>Eukaryota</taxon>
        <taxon>Metamonada</taxon>
        <taxon>Diplomonadida</taxon>
        <taxon>Hexamitidae</taxon>
        <taxon>Giardiinae</taxon>
        <taxon>Giardia</taxon>
    </lineage>
</organism>